<evidence type="ECO:0000313" key="2">
    <source>
        <dbReference type="EMBL" id="BAD37761.1"/>
    </source>
</evidence>
<proteinExistence type="predicted"/>
<accession>Q67VQ8</accession>
<name>Q67VQ8_ORYSJ</name>
<sequence length="58" mass="6627">MGRRPAKFWAGWARPRFGRTNIAAIDPGVWRGHPGCTPNDGWREFPTFPTVITVIYQL</sequence>
<protein>
    <submittedName>
        <fullName evidence="2">Uncharacterized protein</fullName>
    </submittedName>
</protein>
<dbReference type="EMBL" id="AP004681">
    <property type="protein sequence ID" value="BAD37664.1"/>
    <property type="molecule type" value="Genomic_DNA"/>
</dbReference>
<reference evidence="3" key="4">
    <citation type="journal article" date="2008" name="Nucleic Acids Res.">
        <title>The rice annotation project database (RAP-DB): 2008 update.</title>
        <authorList>
            <consortium name="The rice annotation project (RAP)"/>
        </authorList>
    </citation>
    <scope>GENOME REANNOTATION</scope>
    <source>
        <strain evidence="3">cv. Nipponbare</strain>
    </source>
</reference>
<evidence type="ECO:0000313" key="3">
    <source>
        <dbReference type="Proteomes" id="UP000000763"/>
    </source>
</evidence>
<reference evidence="3" key="3">
    <citation type="journal article" date="2005" name="Nature">
        <title>The map-based sequence of the rice genome.</title>
        <authorList>
            <consortium name="International rice genome sequencing project (IRGSP)"/>
            <person name="Matsumoto T."/>
            <person name="Wu J."/>
            <person name="Kanamori H."/>
            <person name="Katayose Y."/>
            <person name="Fujisawa M."/>
            <person name="Namiki N."/>
            <person name="Mizuno H."/>
            <person name="Yamamoto K."/>
            <person name="Antonio B.A."/>
            <person name="Baba T."/>
            <person name="Sakata K."/>
            <person name="Nagamura Y."/>
            <person name="Aoki H."/>
            <person name="Arikawa K."/>
            <person name="Arita K."/>
            <person name="Bito T."/>
            <person name="Chiden Y."/>
            <person name="Fujitsuka N."/>
            <person name="Fukunaka R."/>
            <person name="Hamada M."/>
            <person name="Harada C."/>
            <person name="Hayashi A."/>
            <person name="Hijishita S."/>
            <person name="Honda M."/>
            <person name="Hosokawa S."/>
            <person name="Ichikawa Y."/>
            <person name="Idonuma A."/>
            <person name="Iijima M."/>
            <person name="Ikeda M."/>
            <person name="Ikeno M."/>
            <person name="Ito K."/>
            <person name="Ito S."/>
            <person name="Ito T."/>
            <person name="Ito Y."/>
            <person name="Ito Y."/>
            <person name="Iwabuchi A."/>
            <person name="Kamiya K."/>
            <person name="Karasawa W."/>
            <person name="Kurita K."/>
            <person name="Katagiri S."/>
            <person name="Kikuta A."/>
            <person name="Kobayashi H."/>
            <person name="Kobayashi N."/>
            <person name="Machita K."/>
            <person name="Maehara T."/>
            <person name="Masukawa M."/>
            <person name="Mizubayashi T."/>
            <person name="Mukai Y."/>
            <person name="Nagasaki H."/>
            <person name="Nagata Y."/>
            <person name="Naito S."/>
            <person name="Nakashima M."/>
            <person name="Nakama Y."/>
            <person name="Nakamichi Y."/>
            <person name="Nakamura M."/>
            <person name="Meguro A."/>
            <person name="Negishi M."/>
            <person name="Ohta I."/>
            <person name="Ohta T."/>
            <person name="Okamoto M."/>
            <person name="Ono N."/>
            <person name="Saji S."/>
            <person name="Sakaguchi M."/>
            <person name="Sakai K."/>
            <person name="Shibata M."/>
            <person name="Shimokawa T."/>
            <person name="Song J."/>
            <person name="Takazaki Y."/>
            <person name="Terasawa K."/>
            <person name="Tsugane M."/>
            <person name="Tsuji K."/>
            <person name="Ueda S."/>
            <person name="Waki K."/>
            <person name="Yamagata H."/>
            <person name="Yamamoto M."/>
            <person name="Yamamoto S."/>
            <person name="Yamane H."/>
            <person name="Yoshiki S."/>
            <person name="Yoshihara R."/>
            <person name="Yukawa K."/>
            <person name="Zhong H."/>
            <person name="Yano M."/>
            <person name="Yuan Q."/>
            <person name="Ouyang S."/>
            <person name="Liu J."/>
            <person name="Jones K.M."/>
            <person name="Gansberger K."/>
            <person name="Moffat K."/>
            <person name="Hill J."/>
            <person name="Bera J."/>
            <person name="Fadrosh D."/>
            <person name="Jin S."/>
            <person name="Johri S."/>
            <person name="Kim M."/>
            <person name="Overton L."/>
            <person name="Reardon M."/>
            <person name="Tsitrin T."/>
            <person name="Vuong H."/>
            <person name="Weaver B."/>
            <person name="Ciecko A."/>
            <person name="Tallon L."/>
            <person name="Jackson J."/>
            <person name="Pai G."/>
            <person name="Aken S.V."/>
            <person name="Utterback T."/>
            <person name="Reidmuller S."/>
            <person name="Feldblyum T."/>
            <person name="Hsiao J."/>
            <person name="Zismann V."/>
            <person name="Iobst S."/>
            <person name="de Vazeille A.R."/>
            <person name="Buell C.R."/>
            <person name="Ying K."/>
            <person name="Li Y."/>
            <person name="Lu T."/>
            <person name="Huang Y."/>
            <person name="Zhao Q."/>
            <person name="Feng Q."/>
            <person name="Zhang L."/>
            <person name="Zhu J."/>
            <person name="Weng Q."/>
            <person name="Mu J."/>
            <person name="Lu Y."/>
            <person name="Fan D."/>
            <person name="Liu Y."/>
            <person name="Guan J."/>
            <person name="Zhang Y."/>
            <person name="Yu S."/>
            <person name="Liu X."/>
            <person name="Zhang Y."/>
            <person name="Hong G."/>
            <person name="Han B."/>
            <person name="Choisne N."/>
            <person name="Demange N."/>
            <person name="Orjeda G."/>
            <person name="Samain S."/>
            <person name="Cattolico L."/>
            <person name="Pelletier E."/>
            <person name="Couloux A."/>
            <person name="Segurens B."/>
            <person name="Wincker P."/>
            <person name="D'Hont A."/>
            <person name="Scarpelli C."/>
            <person name="Weissenbach J."/>
            <person name="Salanoubat M."/>
            <person name="Quetier F."/>
            <person name="Yu Y."/>
            <person name="Kim H.R."/>
            <person name="Rambo T."/>
            <person name="Currie J."/>
            <person name="Collura K."/>
            <person name="Luo M."/>
            <person name="Yang T."/>
            <person name="Ammiraju J.S.S."/>
            <person name="Engler F."/>
            <person name="Soderlund C."/>
            <person name="Wing R.A."/>
            <person name="Palmer L.E."/>
            <person name="de la Bastide M."/>
            <person name="Spiegel L."/>
            <person name="Nascimento L."/>
            <person name="Zutavern T."/>
            <person name="O'Shaughnessy A."/>
            <person name="Dike S."/>
            <person name="Dedhia N."/>
            <person name="Preston R."/>
            <person name="Balija V."/>
            <person name="McCombie W.R."/>
            <person name="Chow T."/>
            <person name="Chen H."/>
            <person name="Chung M."/>
            <person name="Chen C."/>
            <person name="Shaw J."/>
            <person name="Wu H."/>
            <person name="Hsiao K."/>
            <person name="Chao Y."/>
            <person name="Chu M."/>
            <person name="Cheng C."/>
            <person name="Hour A."/>
            <person name="Lee P."/>
            <person name="Lin S."/>
            <person name="Lin Y."/>
            <person name="Liou J."/>
            <person name="Liu S."/>
            <person name="Hsing Y."/>
            <person name="Raghuvanshi S."/>
            <person name="Mohanty A."/>
            <person name="Bharti A.K."/>
            <person name="Gaur A."/>
            <person name="Gupta V."/>
            <person name="Kumar D."/>
            <person name="Ravi V."/>
            <person name="Vij S."/>
            <person name="Kapur A."/>
            <person name="Khurana P."/>
            <person name="Khurana P."/>
            <person name="Khurana J.P."/>
            <person name="Tyagi A.K."/>
            <person name="Gaikwad K."/>
            <person name="Singh A."/>
            <person name="Dalal V."/>
            <person name="Srivastava S."/>
            <person name="Dixit A."/>
            <person name="Pal A.K."/>
            <person name="Ghazi I.A."/>
            <person name="Yadav M."/>
            <person name="Pandit A."/>
            <person name="Bhargava A."/>
            <person name="Sureshbabu K."/>
            <person name="Batra K."/>
            <person name="Sharma T.R."/>
            <person name="Mohapatra T."/>
            <person name="Singh N.K."/>
            <person name="Messing J."/>
            <person name="Nelson A.B."/>
            <person name="Fuks G."/>
            <person name="Kavchok S."/>
            <person name="Keizer G."/>
            <person name="Linton E."/>
            <person name="Llaca V."/>
            <person name="Song R."/>
            <person name="Tanyolac B."/>
            <person name="Young S."/>
            <person name="Ho-Il K."/>
            <person name="Hahn J.H."/>
            <person name="Sangsakoo G."/>
            <person name="Vanavichit A."/>
            <person name="de Mattos Luiz.A.T."/>
            <person name="Zimmer P.D."/>
            <person name="Malone G."/>
            <person name="Dellagostin O."/>
            <person name="de Oliveira A.C."/>
            <person name="Bevan M."/>
            <person name="Bancroft I."/>
            <person name="Minx P."/>
            <person name="Cordum H."/>
            <person name="Wilson R."/>
            <person name="Cheng Z."/>
            <person name="Jin W."/>
            <person name="Jiang J."/>
            <person name="Leong S.A."/>
            <person name="Iwama H."/>
            <person name="Gojobori T."/>
            <person name="Itoh T."/>
            <person name="Niimura Y."/>
            <person name="Fujii Y."/>
            <person name="Habara T."/>
            <person name="Sakai H."/>
            <person name="Sato Y."/>
            <person name="Wilson G."/>
            <person name="Kumar K."/>
            <person name="McCouch S."/>
            <person name="Juretic N."/>
            <person name="Hoen D."/>
            <person name="Wright S."/>
            <person name="Bruskiewich R."/>
            <person name="Bureau T."/>
            <person name="Miyao A."/>
            <person name="Hirochika H."/>
            <person name="Nishikawa T."/>
            <person name="Kadowaki K."/>
            <person name="Sugiura M."/>
            <person name="Burr B."/>
            <person name="Sasaki T."/>
        </authorList>
    </citation>
    <scope>NUCLEOTIDE SEQUENCE [LARGE SCALE GENOMIC DNA]</scope>
    <source>
        <strain evidence="3">cv. Nipponbare</strain>
    </source>
</reference>
<dbReference type="AlphaFoldDB" id="Q67VQ8"/>
<gene>
    <name evidence="1" type="ORF">OSJNBa0040M10.36</name>
    <name evidence="2" type="ORF">OSJNBb0026F02.13</name>
</gene>
<dbReference type="Proteomes" id="UP000000763">
    <property type="component" value="Chromosome 6"/>
</dbReference>
<dbReference type="EMBL" id="AP004742">
    <property type="protein sequence ID" value="BAD37761.1"/>
    <property type="molecule type" value="Genomic_DNA"/>
</dbReference>
<reference evidence="1" key="1">
    <citation type="submission" date="2002-01" db="EMBL/GenBank/DDBJ databases">
        <title>Oryza sativa nipponbare(GA3) genomic DNA, chromosome 6, BAC clone:OSJNBa0040M10.</title>
        <authorList>
            <person name="Sasaki T."/>
            <person name="Matsumoto T."/>
            <person name="Yamamoto K."/>
        </authorList>
    </citation>
    <scope>NUCLEOTIDE SEQUENCE</scope>
</reference>
<reference evidence="2" key="2">
    <citation type="submission" date="2002-02" db="EMBL/GenBank/DDBJ databases">
        <title>Oryza sativa nipponbare(GA3) genomic DNA, chromosome 6, BAC clone:OSJNBb0026F02.</title>
        <authorList>
            <person name="Sasaki T."/>
            <person name="Matsumoto T."/>
            <person name="Yamamoto K."/>
        </authorList>
    </citation>
    <scope>NUCLEOTIDE SEQUENCE</scope>
</reference>
<evidence type="ECO:0000313" key="1">
    <source>
        <dbReference type="EMBL" id="BAD37664.1"/>
    </source>
</evidence>
<organism evidence="2 3">
    <name type="scientific">Oryza sativa subsp. japonica</name>
    <name type="common">Rice</name>
    <dbReference type="NCBI Taxonomy" id="39947"/>
    <lineage>
        <taxon>Eukaryota</taxon>
        <taxon>Viridiplantae</taxon>
        <taxon>Streptophyta</taxon>
        <taxon>Embryophyta</taxon>
        <taxon>Tracheophyta</taxon>
        <taxon>Spermatophyta</taxon>
        <taxon>Magnoliopsida</taxon>
        <taxon>Liliopsida</taxon>
        <taxon>Poales</taxon>
        <taxon>Poaceae</taxon>
        <taxon>BOP clade</taxon>
        <taxon>Oryzoideae</taxon>
        <taxon>Oryzeae</taxon>
        <taxon>Oryzinae</taxon>
        <taxon>Oryza</taxon>
        <taxon>Oryza sativa</taxon>
    </lineage>
</organism>